<evidence type="ECO:0000256" key="1">
    <source>
        <dbReference type="SAM" id="MobiDB-lite"/>
    </source>
</evidence>
<feature type="compositionally biased region" description="Basic and acidic residues" evidence="1">
    <location>
        <begin position="45"/>
        <end position="54"/>
    </location>
</feature>
<dbReference type="EMBL" id="OZ023706">
    <property type="protein sequence ID" value="CAK9875699.1"/>
    <property type="molecule type" value="Genomic_DNA"/>
</dbReference>
<accession>A0ABP1BJD6</accession>
<proteinExistence type="predicted"/>
<organism evidence="2 3">
    <name type="scientific">Sphagnum jensenii</name>
    <dbReference type="NCBI Taxonomy" id="128206"/>
    <lineage>
        <taxon>Eukaryota</taxon>
        <taxon>Viridiplantae</taxon>
        <taxon>Streptophyta</taxon>
        <taxon>Embryophyta</taxon>
        <taxon>Bryophyta</taxon>
        <taxon>Sphagnophytina</taxon>
        <taxon>Sphagnopsida</taxon>
        <taxon>Sphagnales</taxon>
        <taxon>Sphagnaceae</taxon>
        <taxon>Sphagnum</taxon>
    </lineage>
</organism>
<evidence type="ECO:0000313" key="2">
    <source>
        <dbReference type="EMBL" id="CAK9875699.1"/>
    </source>
</evidence>
<dbReference type="Proteomes" id="UP001497522">
    <property type="component" value="Chromosome 5"/>
</dbReference>
<reference evidence="2" key="1">
    <citation type="submission" date="2024-03" db="EMBL/GenBank/DDBJ databases">
        <authorList>
            <consortium name="ELIXIR-Norway"/>
            <consortium name="Elixir Norway"/>
        </authorList>
    </citation>
    <scope>NUCLEOTIDE SEQUENCE</scope>
</reference>
<gene>
    <name evidence="2" type="ORF">CSSPJE1EN2_LOCUS17921</name>
</gene>
<protein>
    <submittedName>
        <fullName evidence="2">Uncharacterized protein</fullName>
    </submittedName>
</protein>
<name>A0ABP1BJD6_9BRYO</name>
<keyword evidence="3" id="KW-1185">Reference proteome</keyword>
<feature type="region of interest" description="Disordered" evidence="1">
    <location>
        <begin position="22"/>
        <end position="77"/>
    </location>
</feature>
<evidence type="ECO:0000313" key="3">
    <source>
        <dbReference type="Proteomes" id="UP001497522"/>
    </source>
</evidence>
<sequence>MEHACIGMRRFQEWRRAGVREYSTGNTDGKTAMTCANGVGDDEEATKRSTEDRGRVRKWKSKANTQQQKQPLFLRVR</sequence>